<dbReference type="Gene3D" id="3.90.170.10">
    <property type="entry name" value="Adenylosuccinate Synthetase, subunit A, domain 3"/>
    <property type="match status" value="1"/>
</dbReference>
<dbReference type="Pfam" id="PF00709">
    <property type="entry name" value="Adenylsucc_synt"/>
    <property type="match status" value="1"/>
</dbReference>
<dbReference type="GO" id="GO:0044208">
    <property type="term" value="P:'de novo' AMP biosynthetic process"/>
    <property type="evidence" value="ECO:0007669"/>
    <property type="project" value="TreeGrafter"/>
</dbReference>
<name>A0A9D1TD52_9FIRM</name>
<dbReference type="InterPro" id="IPR001114">
    <property type="entry name" value="Adenylosuccinate_synthetase"/>
</dbReference>
<accession>A0A9D1TD52</accession>
<organism evidence="1 2">
    <name type="scientific">Candidatus Ornithocaccomicrobium faecavium</name>
    <dbReference type="NCBI Taxonomy" id="2840890"/>
    <lineage>
        <taxon>Bacteria</taxon>
        <taxon>Bacillati</taxon>
        <taxon>Bacillota</taxon>
        <taxon>Clostridia</taxon>
        <taxon>Candidatus Ornithocaccomicrobium</taxon>
    </lineage>
</organism>
<evidence type="ECO:0000313" key="1">
    <source>
        <dbReference type="EMBL" id="HIV28376.1"/>
    </source>
</evidence>
<dbReference type="SMART" id="SM00788">
    <property type="entry name" value="Adenylsucc_synt"/>
    <property type="match status" value="1"/>
</dbReference>
<proteinExistence type="inferred from homology"/>
<dbReference type="InterPro" id="IPR042111">
    <property type="entry name" value="Adenylosuccinate_synth_dom3"/>
</dbReference>
<protein>
    <submittedName>
        <fullName evidence="1">Adenylosuccinate synthetase</fullName>
    </submittedName>
</protein>
<dbReference type="PANTHER" id="PTHR11846:SF0">
    <property type="entry name" value="ADENYLOSUCCINATE SYNTHETASE"/>
    <property type="match status" value="1"/>
</dbReference>
<dbReference type="PANTHER" id="PTHR11846">
    <property type="entry name" value="ADENYLOSUCCINATE SYNTHETASE"/>
    <property type="match status" value="1"/>
</dbReference>
<evidence type="ECO:0000313" key="2">
    <source>
        <dbReference type="Proteomes" id="UP000886884"/>
    </source>
</evidence>
<reference evidence="1" key="2">
    <citation type="journal article" date="2021" name="PeerJ">
        <title>Extensive microbial diversity within the chicken gut microbiome revealed by metagenomics and culture.</title>
        <authorList>
            <person name="Gilroy R."/>
            <person name="Ravi A."/>
            <person name="Getino M."/>
            <person name="Pursley I."/>
            <person name="Horton D.L."/>
            <person name="Alikhan N.F."/>
            <person name="Baker D."/>
            <person name="Gharbi K."/>
            <person name="Hall N."/>
            <person name="Watson M."/>
            <person name="Adriaenssens E.M."/>
            <person name="Foster-Nyarko E."/>
            <person name="Jarju S."/>
            <person name="Secka A."/>
            <person name="Antonio M."/>
            <person name="Oren A."/>
            <person name="Chaudhuri R.R."/>
            <person name="La Ragione R."/>
            <person name="Hildebrand F."/>
            <person name="Pallen M.J."/>
        </authorList>
    </citation>
    <scope>NUCLEOTIDE SEQUENCE</scope>
    <source>
        <strain evidence="1">CHK183-6373</strain>
    </source>
</reference>
<dbReference type="HAMAP" id="MF_00011">
    <property type="entry name" value="Adenylosucc_synth"/>
    <property type="match status" value="1"/>
</dbReference>
<dbReference type="GO" id="GO:0004019">
    <property type="term" value="F:adenylosuccinate synthase activity"/>
    <property type="evidence" value="ECO:0007669"/>
    <property type="project" value="InterPro"/>
</dbReference>
<sequence length="97" mass="11067">IVLTKLDVLSYLDEIPLCVAYRKGDGETRDFPYTSELDACEPVYETMPGWKCDISGARTYSELPKEARDYVERIEREIGCPISYVSVGAQRDALIRR</sequence>
<dbReference type="GO" id="GO:0000166">
    <property type="term" value="F:nucleotide binding"/>
    <property type="evidence" value="ECO:0007669"/>
    <property type="project" value="InterPro"/>
</dbReference>
<dbReference type="GO" id="GO:0046040">
    <property type="term" value="P:IMP metabolic process"/>
    <property type="evidence" value="ECO:0007669"/>
    <property type="project" value="TreeGrafter"/>
</dbReference>
<dbReference type="Proteomes" id="UP000886884">
    <property type="component" value="Unassembled WGS sequence"/>
</dbReference>
<comment type="caution">
    <text evidence="1">The sequence shown here is derived from an EMBL/GenBank/DDBJ whole genome shotgun (WGS) entry which is preliminary data.</text>
</comment>
<dbReference type="InterPro" id="IPR027417">
    <property type="entry name" value="P-loop_NTPase"/>
</dbReference>
<dbReference type="GO" id="GO:0005737">
    <property type="term" value="C:cytoplasm"/>
    <property type="evidence" value="ECO:0007669"/>
    <property type="project" value="TreeGrafter"/>
</dbReference>
<gene>
    <name evidence="1" type="ORF">IAA64_10410</name>
</gene>
<dbReference type="AlphaFoldDB" id="A0A9D1TD52"/>
<dbReference type="EMBL" id="DVOT01000189">
    <property type="protein sequence ID" value="HIV28376.1"/>
    <property type="molecule type" value="Genomic_DNA"/>
</dbReference>
<dbReference type="SUPFAM" id="SSF52540">
    <property type="entry name" value="P-loop containing nucleoside triphosphate hydrolases"/>
    <property type="match status" value="1"/>
</dbReference>
<feature type="non-terminal residue" evidence="1">
    <location>
        <position position="1"/>
    </location>
</feature>
<reference evidence="1" key="1">
    <citation type="submission" date="2020-10" db="EMBL/GenBank/DDBJ databases">
        <authorList>
            <person name="Gilroy R."/>
        </authorList>
    </citation>
    <scope>NUCLEOTIDE SEQUENCE</scope>
    <source>
        <strain evidence="1">CHK183-6373</strain>
    </source>
</reference>